<evidence type="ECO:0000313" key="2">
    <source>
        <dbReference type="Proteomes" id="UP001259587"/>
    </source>
</evidence>
<dbReference type="Proteomes" id="UP001259587">
    <property type="component" value="Unassembled WGS sequence"/>
</dbReference>
<sequence length="526" mass="57203">MRWDDLDNLTQCRSDFADSQRDNAVFTYATDGSFQLKSVTHSLQPDYQASQSFSYDPDGNMLNDEWGRALSYDDRGRLLEVRSVDGSELLARYRYDGHDHLLGVTHGNAGEVLRRYQGYRLSATVQGNTLTQYLYDGERPLGLQRHQVAPVSGEAGQGAGVDSRLLLTDVSDSVIGEYAEDGLHTAHYSVYGERAEDEALHSLLAFNGEVREQLFGWYLLGRGYRTYNPGLMRFHSPDSLDPEQSGLNPYLYALGNPVSWRDPSGHRAASAPQRDPRPPIQDPVEQPGVAKNNAVWIGVGVSALFILLSVVPIVGALAAGAAMTATMAIGLAGVALQTAGLGMHIGAILVDDPATSEWLTYAGMAATTIGGLMSGPAAWKGSQFLKMKFATVKAESPPSTPVNSRRSSFDNQNFNEQPVSPPPNSPHSSVRTNNSRRNSGENARPIVDTPESDYDSTPPQTPRAQHTVVSHPEEQVTSAPPPPPPTNQIAAEAIIRGRQRLNKVLFSWHDDGVRNGGHGTLPRRPV</sequence>
<proteinExistence type="predicted"/>
<evidence type="ECO:0000313" key="1">
    <source>
        <dbReference type="EMBL" id="MDR6714646.1"/>
    </source>
</evidence>
<comment type="caution">
    <text evidence="1">The sequence shown here is derived from an EMBL/GenBank/DDBJ whole genome shotgun (WGS) entry which is preliminary data.</text>
</comment>
<gene>
    <name evidence="1" type="ORF">J2W83_004282</name>
</gene>
<reference evidence="1" key="1">
    <citation type="submission" date="2023-07" db="EMBL/GenBank/DDBJ databases">
        <title>Sorghum-associated microbial communities from plants grown in Nebraska, USA.</title>
        <authorList>
            <person name="Schachtman D."/>
        </authorList>
    </citation>
    <scope>NUCLEOTIDE SEQUENCE</scope>
    <source>
        <strain evidence="1">BE56</strain>
    </source>
</reference>
<keyword evidence="2" id="KW-1185">Reference proteome</keyword>
<name>A0ACC6K8D8_9PSED</name>
<protein>
    <submittedName>
        <fullName evidence="1">RHS repeat-associated protein</fullName>
    </submittedName>
</protein>
<organism evidence="1 2">
    <name type="scientific">Pseudomonas hunanensis</name>
    <dbReference type="NCBI Taxonomy" id="1247546"/>
    <lineage>
        <taxon>Bacteria</taxon>
        <taxon>Pseudomonadati</taxon>
        <taxon>Pseudomonadota</taxon>
        <taxon>Gammaproteobacteria</taxon>
        <taxon>Pseudomonadales</taxon>
        <taxon>Pseudomonadaceae</taxon>
        <taxon>Pseudomonas</taxon>
    </lineage>
</organism>
<accession>A0ACC6K8D8</accession>
<dbReference type="EMBL" id="JAVDTH010000032">
    <property type="protein sequence ID" value="MDR6714646.1"/>
    <property type="molecule type" value="Genomic_DNA"/>
</dbReference>